<evidence type="ECO:0000313" key="1">
    <source>
        <dbReference type="EMBL" id="JAH18584.1"/>
    </source>
</evidence>
<organism evidence="1">
    <name type="scientific">Anguilla anguilla</name>
    <name type="common">European freshwater eel</name>
    <name type="synonym">Muraena anguilla</name>
    <dbReference type="NCBI Taxonomy" id="7936"/>
    <lineage>
        <taxon>Eukaryota</taxon>
        <taxon>Metazoa</taxon>
        <taxon>Chordata</taxon>
        <taxon>Craniata</taxon>
        <taxon>Vertebrata</taxon>
        <taxon>Euteleostomi</taxon>
        <taxon>Actinopterygii</taxon>
        <taxon>Neopterygii</taxon>
        <taxon>Teleostei</taxon>
        <taxon>Anguilliformes</taxon>
        <taxon>Anguillidae</taxon>
        <taxon>Anguilla</taxon>
    </lineage>
</organism>
<accession>A0A0E9QP28</accession>
<proteinExistence type="predicted"/>
<dbReference type="AlphaFoldDB" id="A0A0E9QP28"/>
<reference evidence="1" key="2">
    <citation type="journal article" date="2015" name="Fish Shellfish Immunol.">
        <title>Early steps in the European eel (Anguilla anguilla)-Vibrio vulnificus interaction in the gills: Role of the RtxA13 toxin.</title>
        <authorList>
            <person name="Callol A."/>
            <person name="Pajuelo D."/>
            <person name="Ebbesson L."/>
            <person name="Teles M."/>
            <person name="MacKenzie S."/>
            <person name="Amaro C."/>
        </authorList>
    </citation>
    <scope>NUCLEOTIDE SEQUENCE</scope>
</reference>
<name>A0A0E9QP28_ANGAN</name>
<reference evidence="1" key="1">
    <citation type="submission" date="2014-11" db="EMBL/GenBank/DDBJ databases">
        <authorList>
            <person name="Amaro Gonzalez C."/>
        </authorList>
    </citation>
    <scope>NUCLEOTIDE SEQUENCE</scope>
</reference>
<sequence>MSTCVTLHVASQITWMLREWAPSQETYVRAFSPGARSCTCMLSMSPADVTETPRESKVHHRLLHITHSWLAGVTEN</sequence>
<protein>
    <submittedName>
        <fullName evidence="1">Uncharacterized protein</fullName>
    </submittedName>
</protein>
<dbReference type="EMBL" id="GBXM01089993">
    <property type="protein sequence ID" value="JAH18584.1"/>
    <property type="molecule type" value="Transcribed_RNA"/>
</dbReference>